<dbReference type="FunFam" id="3.40.50.1970:FF:000003">
    <property type="entry name" value="Alcohol dehydrogenase, iron-containing"/>
    <property type="match status" value="1"/>
</dbReference>
<evidence type="ECO:0000259" key="9">
    <source>
        <dbReference type="Pfam" id="PF00465"/>
    </source>
</evidence>
<name>A0A6A7YB75_9HYPH</name>
<comment type="similarity">
    <text evidence="2">Belongs to the iron-containing alcohol dehydrogenase family.</text>
</comment>
<evidence type="ECO:0000256" key="5">
    <source>
        <dbReference type="ARBA" id="ARBA00049164"/>
    </source>
</evidence>
<dbReference type="GO" id="GO:0046872">
    <property type="term" value="F:metal ion binding"/>
    <property type="evidence" value="ECO:0007669"/>
    <property type="project" value="InterPro"/>
</dbReference>
<evidence type="ECO:0000256" key="3">
    <source>
        <dbReference type="ARBA" id="ARBA00023002"/>
    </source>
</evidence>
<dbReference type="GO" id="GO:0004022">
    <property type="term" value="F:alcohol dehydrogenase (NAD+) activity"/>
    <property type="evidence" value="ECO:0007669"/>
    <property type="project" value="UniProtKB-EC"/>
</dbReference>
<evidence type="ECO:0000256" key="8">
    <source>
        <dbReference type="ARBA" id="ARBA00076680"/>
    </source>
</evidence>
<keyword evidence="3" id="KW-0560">Oxidoreductase</keyword>
<reference evidence="11 12" key="1">
    <citation type="submission" date="2019-09" db="EMBL/GenBank/DDBJ databases">
        <title>Segnochrobactrum spirostomi gen. nov., sp. nov., isolated from the ciliate Spirostomum cf. yagiui and description of a novel family, Segnochrobactraceae fam. nov. within the order Rhizobiales of the class Alphaproteobacteria.</title>
        <authorList>
            <person name="Akter S."/>
            <person name="Shazib S.U.A."/>
            <person name="Shin M.K."/>
        </authorList>
    </citation>
    <scope>NUCLEOTIDE SEQUENCE [LARGE SCALE GENOMIC DNA]</scope>
    <source>
        <strain evidence="11 12">Sp-1</strain>
    </source>
</reference>
<dbReference type="Gene3D" id="1.20.1090.10">
    <property type="entry name" value="Dehydroquinate synthase-like - alpha domain"/>
    <property type="match status" value="1"/>
</dbReference>
<evidence type="ECO:0000256" key="7">
    <source>
        <dbReference type="ARBA" id="ARBA00074848"/>
    </source>
</evidence>
<protein>
    <recommendedName>
        <fullName evidence="7">Alcohol dehydrogenase 2</fullName>
    </recommendedName>
    <alternativeName>
        <fullName evidence="8">Alcohol dehydrogenase II</fullName>
    </alternativeName>
</protein>
<dbReference type="InterPro" id="IPR001670">
    <property type="entry name" value="ADH_Fe/GldA"/>
</dbReference>
<comment type="caution">
    <text evidence="11">The sequence shown here is derived from an EMBL/GenBank/DDBJ whole genome shotgun (WGS) entry which is preliminary data.</text>
</comment>
<evidence type="ECO:0000259" key="10">
    <source>
        <dbReference type="Pfam" id="PF25137"/>
    </source>
</evidence>
<gene>
    <name evidence="11" type="ORF">F0357_21820</name>
</gene>
<dbReference type="InterPro" id="IPR039697">
    <property type="entry name" value="Alcohol_dehydrogenase_Fe"/>
</dbReference>
<evidence type="ECO:0000256" key="2">
    <source>
        <dbReference type="ARBA" id="ARBA00007358"/>
    </source>
</evidence>
<sequence>MIDIAEPASFRAAPPAAAAVSNWSFPTSVRFGAGRIAELAAAVAELGARRPLVVTDRGLADLPLTARVMDVLAAGGVTAALFSDVKPNPTGGNVAAGVAALKAGGHDLVVALGGGSALDAAKAIALMATQSRPMWDFEDIGDNWKRVDTSALIPVIAIPTTAGTGSELGRSSVITHETEGRKVIVFHPRMMPNIVFMDAELTLGLPAKVTAATGMDALSHALEAYSAPTFHPMAEGVALNAMRLIKEHLPRAVADGSDIEARSQMLIASGMGCVALQKGLGAIHALAHPLGALHDAHHGLLNAVLMPYVVAFNRPAVEDKLTALARILDLPAHDGDAVIQWIVRLRDGLGIGATLGDIGLHDIDRDKVVEMALADPCAGGNPIALDTANLRGLLDRAIDGRL</sequence>
<comment type="catalytic activity">
    <reaction evidence="6">
        <text>a primary alcohol + NAD(+) = an aldehyde + NADH + H(+)</text>
        <dbReference type="Rhea" id="RHEA:10736"/>
        <dbReference type="ChEBI" id="CHEBI:15378"/>
        <dbReference type="ChEBI" id="CHEBI:15734"/>
        <dbReference type="ChEBI" id="CHEBI:17478"/>
        <dbReference type="ChEBI" id="CHEBI:57540"/>
        <dbReference type="ChEBI" id="CHEBI:57945"/>
        <dbReference type="EC" id="1.1.1.1"/>
    </reaction>
</comment>
<evidence type="ECO:0000256" key="6">
    <source>
        <dbReference type="ARBA" id="ARBA00049243"/>
    </source>
</evidence>
<dbReference type="FunFam" id="1.20.1090.10:FF:000001">
    <property type="entry name" value="Aldehyde-alcohol dehydrogenase"/>
    <property type="match status" value="1"/>
</dbReference>
<dbReference type="InterPro" id="IPR018211">
    <property type="entry name" value="ADH_Fe_CS"/>
</dbReference>
<dbReference type="EMBL" id="VWNA01000003">
    <property type="protein sequence ID" value="MQT15248.1"/>
    <property type="molecule type" value="Genomic_DNA"/>
</dbReference>
<evidence type="ECO:0000256" key="1">
    <source>
        <dbReference type="ARBA" id="ARBA00001962"/>
    </source>
</evidence>
<evidence type="ECO:0000313" key="11">
    <source>
        <dbReference type="EMBL" id="MQT15248.1"/>
    </source>
</evidence>
<feature type="domain" description="Fe-containing alcohol dehydrogenase-like C-terminal" evidence="10">
    <location>
        <begin position="210"/>
        <end position="397"/>
    </location>
</feature>
<organism evidence="11 12">
    <name type="scientific">Segnochrobactrum spirostomi</name>
    <dbReference type="NCBI Taxonomy" id="2608987"/>
    <lineage>
        <taxon>Bacteria</taxon>
        <taxon>Pseudomonadati</taxon>
        <taxon>Pseudomonadota</taxon>
        <taxon>Alphaproteobacteria</taxon>
        <taxon>Hyphomicrobiales</taxon>
        <taxon>Segnochrobactraceae</taxon>
        <taxon>Segnochrobactrum</taxon>
    </lineage>
</organism>
<comment type="catalytic activity">
    <reaction evidence="5">
        <text>a secondary alcohol + NAD(+) = a ketone + NADH + H(+)</text>
        <dbReference type="Rhea" id="RHEA:10740"/>
        <dbReference type="ChEBI" id="CHEBI:15378"/>
        <dbReference type="ChEBI" id="CHEBI:17087"/>
        <dbReference type="ChEBI" id="CHEBI:35681"/>
        <dbReference type="ChEBI" id="CHEBI:57540"/>
        <dbReference type="ChEBI" id="CHEBI:57945"/>
        <dbReference type="EC" id="1.1.1.1"/>
    </reaction>
</comment>
<dbReference type="Pfam" id="PF25137">
    <property type="entry name" value="ADH_Fe_C"/>
    <property type="match status" value="1"/>
</dbReference>
<comment type="cofactor">
    <cofactor evidence="1">
        <name>Fe cation</name>
        <dbReference type="ChEBI" id="CHEBI:24875"/>
    </cofactor>
</comment>
<dbReference type="Gene3D" id="3.40.50.1970">
    <property type="match status" value="1"/>
</dbReference>
<accession>A0A6A7YB75</accession>
<dbReference type="CDD" id="cd14861">
    <property type="entry name" value="Fe-ADH-like"/>
    <property type="match status" value="1"/>
</dbReference>
<keyword evidence="12" id="KW-1185">Reference proteome</keyword>
<dbReference type="SUPFAM" id="SSF56796">
    <property type="entry name" value="Dehydroquinate synthase-like"/>
    <property type="match status" value="1"/>
</dbReference>
<evidence type="ECO:0000256" key="4">
    <source>
        <dbReference type="ARBA" id="ARBA00023027"/>
    </source>
</evidence>
<dbReference type="PROSITE" id="PS00913">
    <property type="entry name" value="ADH_IRON_1"/>
    <property type="match status" value="1"/>
</dbReference>
<dbReference type="PANTHER" id="PTHR11496:SF102">
    <property type="entry name" value="ALCOHOL DEHYDROGENASE 4"/>
    <property type="match status" value="1"/>
</dbReference>
<dbReference type="Proteomes" id="UP000332515">
    <property type="component" value="Unassembled WGS sequence"/>
</dbReference>
<dbReference type="Pfam" id="PF00465">
    <property type="entry name" value="Fe-ADH"/>
    <property type="match status" value="1"/>
</dbReference>
<dbReference type="PANTHER" id="PTHR11496">
    <property type="entry name" value="ALCOHOL DEHYDROGENASE"/>
    <property type="match status" value="1"/>
</dbReference>
<keyword evidence="4" id="KW-0520">NAD</keyword>
<feature type="domain" description="Alcohol dehydrogenase iron-type/glycerol dehydrogenase GldA" evidence="9">
    <location>
        <begin position="26"/>
        <end position="198"/>
    </location>
</feature>
<dbReference type="InterPro" id="IPR056798">
    <property type="entry name" value="ADH_Fe_C"/>
</dbReference>
<evidence type="ECO:0000313" key="12">
    <source>
        <dbReference type="Proteomes" id="UP000332515"/>
    </source>
</evidence>
<dbReference type="RefSeq" id="WP_153490053.1">
    <property type="nucleotide sequence ID" value="NZ_VWNA01000003.1"/>
</dbReference>
<dbReference type="AlphaFoldDB" id="A0A6A7YB75"/>
<proteinExistence type="inferred from homology"/>